<dbReference type="RefSeq" id="WP_156946865.1">
    <property type="nucleotide sequence ID" value="NZ_CP133218.1"/>
</dbReference>
<organism evidence="2 3">
    <name type="scientific">Thiothrix lacustris</name>
    <dbReference type="NCBI Taxonomy" id="525917"/>
    <lineage>
        <taxon>Bacteria</taxon>
        <taxon>Pseudomonadati</taxon>
        <taxon>Pseudomonadota</taxon>
        <taxon>Gammaproteobacteria</taxon>
        <taxon>Thiotrichales</taxon>
        <taxon>Thiotrichaceae</taxon>
        <taxon>Thiothrix</taxon>
    </lineage>
</organism>
<dbReference type="Pfam" id="PF13443">
    <property type="entry name" value="HTH_26"/>
    <property type="match status" value="1"/>
</dbReference>
<feature type="domain" description="HTH cro/C1-type" evidence="1">
    <location>
        <begin position="13"/>
        <end position="69"/>
    </location>
</feature>
<evidence type="ECO:0000259" key="1">
    <source>
        <dbReference type="Pfam" id="PF13443"/>
    </source>
</evidence>
<gene>
    <name evidence="2" type="ORF">RCF98_06755</name>
</gene>
<dbReference type="Proteomes" id="UP001236657">
    <property type="component" value="Chromosome"/>
</dbReference>
<protein>
    <submittedName>
        <fullName evidence="2">Helix-turn-helix transcriptional regulator</fullName>
    </submittedName>
</protein>
<dbReference type="Gene3D" id="1.10.260.40">
    <property type="entry name" value="lambda repressor-like DNA-binding domains"/>
    <property type="match status" value="1"/>
</dbReference>
<name>A0ABY9MTQ9_9GAMM</name>
<evidence type="ECO:0000313" key="2">
    <source>
        <dbReference type="EMBL" id="WML92035.1"/>
    </source>
</evidence>
<keyword evidence="3" id="KW-1185">Reference proteome</keyword>
<dbReference type="InterPro" id="IPR010982">
    <property type="entry name" value="Lambda_DNA-bd_dom_sf"/>
</dbReference>
<evidence type="ECO:0000313" key="3">
    <source>
        <dbReference type="Proteomes" id="UP001236657"/>
    </source>
</evidence>
<sequence>MSALDLASYVQHRMKVLNLTVKEAAACSGFSRQTWHKLMVADIKEAKLSTLVAVAATLRVHPAELLDIYFQSSERACGTVWTESHPPSLSPLVW</sequence>
<reference evidence="2 3" key="1">
    <citation type="submission" date="2023-08" db="EMBL/GenBank/DDBJ databases">
        <title>New molecular markers tilS and rpoB for phylogenetic and monitoring studies of the genus Thiothrix biodiversity.</title>
        <authorList>
            <person name="Ravin N.V."/>
            <person name="Smolyakov D."/>
            <person name="Markov N.D."/>
            <person name="Beletsky A.V."/>
            <person name="Mardanov A.V."/>
            <person name="Rudenko T.S."/>
            <person name="Grabovich M.Y."/>
        </authorList>
    </citation>
    <scope>NUCLEOTIDE SEQUENCE [LARGE SCALE GENOMIC DNA]</scope>
    <source>
        <strain evidence="2 3">MK1</strain>
    </source>
</reference>
<accession>A0ABY9MTQ9</accession>
<dbReference type="InterPro" id="IPR001387">
    <property type="entry name" value="Cro/C1-type_HTH"/>
</dbReference>
<proteinExistence type="predicted"/>
<dbReference type="EMBL" id="CP133218">
    <property type="protein sequence ID" value="WML92035.1"/>
    <property type="molecule type" value="Genomic_DNA"/>
</dbReference>
<dbReference type="SUPFAM" id="SSF47413">
    <property type="entry name" value="lambda repressor-like DNA-binding domains"/>
    <property type="match status" value="1"/>
</dbReference>